<keyword evidence="4 9" id="KW-0812">Transmembrane</keyword>
<feature type="domain" description="Protein export membrane protein SecD/SecF C-terminal" evidence="10">
    <location>
        <begin position="316"/>
        <end position="483"/>
    </location>
</feature>
<keyword evidence="8 9" id="KW-0472">Membrane</keyword>
<feature type="transmembrane region" description="Helical" evidence="9">
    <location>
        <begin position="774"/>
        <end position="791"/>
    </location>
</feature>
<dbReference type="GO" id="GO:0006886">
    <property type="term" value="P:intracellular protein transport"/>
    <property type="evidence" value="ECO:0007669"/>
    <property type="project" value="InterPro"/>
</dbReference>
<feature type="transmembrane region" description="Helical" evidence="9">
    <location>
        <begin position="690"/>
        <end position="710"/>
    </location>
</feature>
<feature type="transmembrane region" description="Helical" evidence="9">
    <location>
        <begin position="527"/>
        <end position="548"/>
    </location>
</feature>
<keyword evidence="3" id="KW-1003">Cell membrane</keyword>
<dbReference type="Proteomes" id="UP000290876">
    <property type="component" value="Chromosome"/>
</dbReference>
<dbReference type="GO" id="GO:0015450">
    <property type="term" value="F:protein-transporting ATPase activity"/>
    <property type="evidence" value="ECO:0007669"/>
    <property type="project" value="InterPro"/>
</dbReference>
<keyword evidence="6 9" id="KW-1133">Transmembrane helix</keyword>
<dbReference type="OrthoDB" id="9805019at2"/>
<dbReference type="InterPro" id="IPR048634">
    <property type="entry name" value="SecD_SecF_C"/>
</dbReference>
<evidence type="ECO:0000256" key="4">
    <source>
        <dbReference type="ARBA" id="ARBA00022692"/>
    </source>
</evidence>
<dbReference type="PANTHER" id="PTHR30081:SF1">
    <property type="entry name" value="PROTEIN TRANSLOCASE SUBUNIT SECD"/>
    <property type="match status" value="1"/>
</dbReference>
<evidence type="ECO:0000256" key="3">
    <source>
        <dbReference type="ARBA" id="ARBA00022475"/>
    </source>
</evidence>
<dbReference type="InterPro" id="IPR022645">
    <property type="entry name" value="SecD/SecF_bac"/>
</dbReference>
<dbReference type="Gene3D" id="1.20.1640.10">
    <property type="entry name" value="Multidrug efflux transporter AcrB transmembrane domain"/>
    <property type="match status" value="2"/>
</dbReference>
<feature type="transmembrane region" description="Helical" evidence="9">
    <location>
        <begin position="465"/>
        <end position="488"/>
    </location>
</feature>
<protein>
    <submittedName>
        <fullName evidence="11">Bifunctional preprotein translocase subunit SecD/SecF</fullName>
    </submittedName>
</protein>
<dbReference type="InterPro" id="IPR005665">
    <property type="entry name" value="SecF_bac"/>
</dbReference>
<dbReference type="KEGG" id="mcob:NCTC10184_00511"/>
<feature type="transmembrane region" description="Helical" evidence="9">
    <location>
        <begin position="387"/>
        <end position="408"/>
    </location>
</feature>
<evidence type="ECO:0000313" key="12">
    <source>
        <dbReference type="Proteomes" id="UP000290876"/>
    </source>
</evidence>
<feature type="transmembrane region" description="Helical" evidence="9">
    <location>
        <begin position="361"/>
        <end position="381"/>
    </location>
</feature>
<reference evidence="11 12" key="1">
    <citation type="submission" date="2019-01" db="EMBL/GenBank/DDBJ databases">
        <authorList>
            <consortium name="Pathogen Informatics"/>
        </authorList>
    </citation>
    <scope>NUCLEOTIDE SEQUENCE [LARGE SCALE GENOMIC DNA]</scope>
    <source>
        <strain evidence="11 12">NCTC10184</strain>
    </source>
</reference>
<dbReference type="PANTHER" id="PTHR30081">
    <property type="entry name" value="PROTEIN-EXPORT MEMBRANE PROTEIN SEC"/>
    <property type="match status" value="1"/>
</dbReference>
<organism evidence="11 12">
    <name type="scientific">Mycoplasmopsis columbinasalis</name>
    <dbReference type="NCBI Taxonomy" id="114880"/>
    <lineage>
        <taxon>Bacteria</taxon>
        <taxon>Bacillati</taxon>
        <taxon>Mycoplasmatota</taxon>
        <taxon>Mycoplasmoidales</taxon>
        <taxon>Metamycoplasmataceae</taxon>
        <taxon>Mycoplasmopsis</taxon>
    </lineage>
</organism>
<dbReference type="NCBIfam" id="NF046001">
    <property type="entry name" value="SecDF_plasm"/>
    <property type="match status" value="1"/>
</dbReference>
<keyword evidence="5" id="KW-0653">Protein transport</keyword>
<feature type="transmembrane region" description="Helical" evidence="9">
    <location>
        <begin position="716"/>
        <end position="738"/>
    </location>
</feature>
<keyword evidence="2" id="KW-0813">Transport</keyword>
<evidence type="ECO:0000256" key="2">
    <source>
        <dbReference type="ARBA" id="ARBA00022448"/>
    </source>
</evidence>
<feature type="transmembrane region" description="Helical" evidence="9">
    <location>
        <begin position="666"/>
        <end position="683"/>
    </location>
</feature>
<dbReference type="SUPFAM" id="SSF82866">
    <property type="entry name" value="Multidrug efflux transporter AcrB transmembrane domain"/>
    <property type="match status" value="2"/>
</dbReference>
<gene>
    <name evidence="11" type="primary">secDF</name>
    <name evidence="11" type="ORF">NCTC10184_00511</name>
</gene>
<keyword evidence="7" id="KW-0811">Translocation</keyword>
<evidence type="ECO:0000256" key="9">
    <source>
        <dbReference type="SAM" id="Phobius"/>
    </source>
</evidence>
<evidence type="ECO:0000256" key="1">
    <source>
        <dbReference type="ARBA" id="ARBA00004651"/>
    </source>
</evidence>
<dbReference type="NCBIfam" id="TIGR00966">
    <property type="entry name" value="transloc_SecF"/>
    <property type="match status" value="1"/>
</dbReference>
<evidence type="ECO:0000256" key="7">
    <source>
        <dbReference type="ARBA" id="ARBA00023010"/>
    </source>
</evidence>
<evidence type="ECO:0000256" key="5">
    <source>
        <dbReference type="ARBA" id="ARBA00022927"/>
    </source>
</evidence>
<dbReference type="EMBL" id="LR215043">
    <property type="protein sequence ID" value="VEU78272.1"/>
    <property type="molecule type" value="Genomic_DNA"/>
</dbReference>
<name>A0A449BAN9_9BACT</name>
<evidence type="ECO:0000256" key="8">
    <source>
        <dbReference type="ARBA" id="ARBA00023136"/>
    </source>
</evidence>
<comment type="subcellular location">
    <subcellularLocation>
        <location evidence="1">Cell membrane</location>
        <topology evidence="1">Multi-pass membrane protein</topology>
    </subcellularLocation>
</comment>
<feature type="transmembrane region" description="Helical" evidence="9">
    <location>
        <begin position="20"/>
        <end position="42"/>
    </location>
</feature>
<dbReference type="InterPro" id="IPR022813">
    <property type="entry name" value="SecD/SecF_arch_bac"/>
</dbReference>
<accession>A0A449BAN9</accession>
<evidence type="ECO:0000259" key="10">
    <source>
        <dbReference type="Pfam" id="PF02355"/>
    </source>
</evidence>
<evidence type="ECO:0000313" key="11">
    <source>
        <dbReference type="EMBL" id="VEU78272.1"/>
    </source>
</evidence>
<dbReference type="Gene3D" id="3.30.1360.200">
    <property type="match status" value="1"/>
</dbReference>
<feature type="domain" description="Protein export membrane protein SecD/SecF C-terminal" evidence="10">
    <location>
        <begin position="653"/>
        <end position="827"/>
    </location>
</feature>
<sequence length="860" mass="95641">MHKIKNFFKNVFSPTNWKRVTIAVITLISAILAIVFGSTFYVSKNVNKSVEYGGGVEFLVQVKNLDGTENVTQEFTNNVADQLDSRLTGGVAFNGVNVQTQNDGKITITKNGALSDDERKKFEELITDKPTLVLTTLDMTPLFINGQFNENQEKIDYANISKFVPPLKPAGASAEYIQQTGGYEVKVDLLDNDAQIAWSKATEYVASRAPQSTILMWLNLDELVQIAKDEFPTQWKEAQENPYNFVYVTNSPFSKDGQSFNSLKIHEINGESYLISQGRVSGPLTGESFTISGQNFTEQTAKKLASNINFGTAKYELDFLSSNYINPSTVSGSFEKALLAGAIVFALIAIFMIVNYGLLGALSTISMALYMFLTLLMFTILRGEYSPVTIAALVIGIGIGVDANIILFERLKSEVYAGEKLIKAMKNSSRMSMSSIIDANLTTLIVSFILFYFGTSTVRGFSLSLVFSVIFTLVVMLFLTRWLANLIVRTGYFNKRLWLLGIKYKKINNLKANARYRQFDYVGKAKWFILGSVLFVVIGTIIFVTIAAPQQDVWAGFNRSLEFQGGINISIEGQNIHLITQPEAQDIHQWLIDNQEKLGIQNMADVLTIKATNSSNTWFKLDIQTSQDLTNSIDGIKAAIKEQYPDLNVWSYGISPLQAQNLVKNALLAVGISFIGIITYTLVRLKWTFSIAAIVGLLHDVILTVAFIVVTRLQLSPILVAAILSIIAFSINDTIVVFDRIREKIHTTSFTGVLTKAQVKEIANSSIVDTIKRSLFTSLTTILAVLVLLAFKDATAFSFNLVMIFGLAIGAYSSIFICTWLWTKLETRRQKGIQARMDKKYWKLPGPDEQVFVGINDFVA</sequence>
<dbReference type="PRINTS" id="PR01755">
    <property type="entry name" value="SECFTRNLCASE"/>
</dbReference>
<dbReference type="GO" id="GO:0005886">
    <property type="term" value="C:plasma membrane"/>
    <property type="evidence" value="ECO:0007669"/>
    <property type="project" value="UniProtKB-SubCell"/>
</dbReference>
<feature type="transmembrane region" description="Helical" evidence="9">
    <location>
        <begin position="797"/>
        <end position="822"/>
    </location>
</feature>
<dbReference type="RefSeq" id="WP_129623107.1">
    <property type="nucleotide sequence ID" value="NZ_LR215043.1"/>
</dbReference>
<keyword evidence="12" id="KW-1185">Reference proteome</keyword>
<dbReference type="NCBIfam" id="NF009582">
    <property type="entry name" value="PRK13024.1-2"/>
    <property type="match status" value="1"/>
</dbReference>
<feature type="transmembrane region" description="Helical" evidence="9">
    <location>
        <begin position="429"/>
        <end position="453"/>
    </location>
</feature>
<dbReference type="Pfam" id="PF02355">
    <property type="entry name" value="SecD_SecF_C"/>
    <property type="match status" value="2"/>
</dbReference>
<proteinExistence type="predicted"/>
<evidence type="ECO:0000256" key="6">
    <source>
        <dbReference type="ARBA" id="ARBA00022989"/>
    </source>
</evidence>
<feature type="transmembrane region" description="Helical" evidence="9">
    <location>
        <begin position="337"/>
        <end position="354"/>
    </location>
</feature>
<dbReference type="AlphaFoldDB" id="A0A449BAN9"/>